<reference evidence="2 3" key="1">
    <citation type="submission" date="2013-11" db="EMBL/GenBank/DDBJ databases">
        <title>The Genome Sequence of Phytophthora parasitica P1976.</title>
        <authorList>
            <consortium name="The Broad Institute Genomics Platform"/>
            <person name="Russ C."/>
            <person name="Tyler B."/>
            <person name="Panabieres F."/>
            <person name="Shan W."/>
            <person name="Tripathy S."/>
            <person name="Grunwald N."/>
            <person name="Machado M."/>
            <person name="Johnson C.S."/>
            <person name="Walker B."/>
            <person name="Young S."/>
            <person name="Zeng Q."/>
            <person name="Gargeya S."/>
            <person name="Fitzgerald M."/>
            <person name="Haas B."/>
            <person name="Abouelleil A."/>
            <person name="Allen A.W."/>
            <person name="Alvarado L."/>
            <person name="Arachchi H.M."/>
            <person name="Berlin A.M."/>
            <person name="Chapman S.B."/>
            <person name="Gainer-Dewar J."/>
            <person name="Goldberg J."/>
            <person name="Griggs A."/>
            <person name="Gujja S."/>
            <person name="Hansen M."/>
            <person name="Howarth C."/>
            <person name="Imamovic A."/>
            <person name="Ireland A."/>
            <person name="Larimer J."/>
            <person name="McCowan C."/>
            <person name="Murphy C."/>
            <person name="Pearson M."/>
            <person name="Poon T.W."/>
            <person name="Priest M."/>
            <person name="Roberts A."/>
            <person name="Saif S."/>
            <person name="Shea T."/>
            <person name="Sisk P."/>
            <person name="Sykes S."/>
            <person name="Wortman J."/>
            <person name="Nusbaum C."/>
            <person name="Birren B."/>
        </authorList>
    </citation>
    <scope>NUCLEOTIDE SEQUENCE [LARGE SCALE GENOMIC DNA]</scope>
    <source>
        <strain evidence="2 3">P1976</strain>
    </source>
</reference>
<accession>A0A081A8I3</accession>
<gene>
    <name evidence="2" type="ORF">F444_09174</name>
</gene>
<comment type="caution">
    <text evidence="2">The sequence shown here is derived from an EMBL/GenBank/DDBJ whole genome shotgun (WGS) entry which is preliminary data.</text>
</comment>
<name>A0A081A8I3_PHYNI</name>
<dbReference type="EMBL" id="ANJA01001701">
    <property type="protein sequence ID" value="ETO75194.1"/>
    <property type="molecule type" value="Genomic_DNA"/>
</dbReference>
<proteinExistence type="predicted"/>
<evidence type="ECO:0000313" key="3">
    <source>
        <dbReference type="Proteomes" id="UP000028582"/>
    </source>
</evidence>
<evidence type="ECO:0000256" key="1">
    <source>
        <dbReference type="SAM" id="Coils"/>
    </source>
</evidence>
<protein>
    <submittedName>
        <fullName evidence="2">Uncharacterized protein</fullName>
    </submittedName>
</protein>
<evidence type="ECO:0000313" key="2">
    <source>
        <dbReference type="EMBL" id="ETO75194.1"/>
    </source>
</evidence>
<keyword evidence="1" id="KW-0175">Coiled coil</keyword>
<dbReference type="AlphaFoldDB" id="A0A081A8I3"/>
<feature type="coiled-coil region" evidence="1">
    <location>
        <begin position="35"/>
        <end position="73"/>
    </location>
</feature>
<organism evidence="2 3">
    <name type="scientific">Phytophthora nicotianae P1976</name>
    <dbReference type="NCBI Taxonomy" id="1317066"/>
    <lineage>
        <taxon>Eukaryota</taxon>
        <taxon>Sar</taxon>
        <taxon>Stramenopiles</taxon>
        <taxon>Oomycota</taxon>
        <taxon>Peronosporomycetes</taxon>
        <taxon>Peronosporales</taxon>
        <taxon>Peronosporaceae</taxon>
        <taxon>Phytophthora</taxon>
    </lineage>
</organism>
<sequence>MASTVSPAYLTTVFPFVQNNSDAQPKDTVEQWESAEHEQERREQQRRRIANWRKQKKKRMSALSDTRQQLEKTLQLRVDAARVATDRGESGAARSDRETIGCGDADTVKTGIMSRPHLSNGIDQRFVGKEEWDDILKDNDVWYTNNHPCTATVGKSFGWSVDYTPPQNSAGTFMAHARFTKRLRCSLDDAYRIIPSKDKSLRPSLITACNWGHVQIGGISCQILLAFSDAYHVLAYNIPGEVSLPYLAIAQNSRGVSPDGKRANKYEITLADSEANALN</sequence>
<dbReference type="Proteomes" id="UP000028582">
    <property type="component" value="Unassembled WGS sequence"/>
</dbReference>